<evidence type="ECO:0000256" key="1">
    <source>
        <dbReference type="SAM" id="Phobius"/>
    </source>
</evidence>
<proteinExistence type="predicted"/>
<evidence type="ECO:0000313" key="2">
    <source>
        <dbReference type="EMBL" id="AQZ60391.1"/>
    </source>
</evidence>
<keyword evidence="1" id="KW-1133">Transmembrane helix</keyword>
<keyword evidence="1" id="KW-0812">Transmembrane</keyword>
<sequence length="644" mass="68389">MNHLEERLRAAFDARAQTYDTSPDAWLRVRERRPRRHRALRLAAAALPVALLAVFVPVLLNGGLGRNTAADADALYQRLMQDRTPAGEQLTVDNPSEGKPLRLWFARAKQGHPELCYVLERAAAEPYGSCSAVTEEADAEAWFAGSTLRDGARDALDWGVALQDVGGITGVAEDGRRVPGTVLRPAGAPYAIWTVTYPARQAMSGIEVSDGAGRAIGTTSRALMEGQEPGELLGAPLDLPAGVTVDAWRTPQETTIRWTRHGTHLFSSTPRLDQPVFATQSENLITGLARGNVARVAFVFAGGTTAEAETRPDPWGLGVTLFAVDDPTRDPADRFATVAYDASGAQLWRGEPESTDPLNNFPPVGEVMTIPGAGDADNPVHAWFANIPMKGGRKDMVTLCKSGGLSAWGGTGPSCSGGALTNPFTAHKLTTYLPEPGTVTYLGVANEKWESVTAVLSDGRRVPAAFLRGAGTPAAIWHVTIPNGDVVVSGFTMKPKDGPLERHPEPDRTCGRRAVSADAGPQPLAAGLSAVVAEPACVAFFEGGQVDTSLPGPLPGEKLSDLLDARQPVQWRRGTATWYGYALPGTARVELVTSNGRTSTVEAVPDRFGQGVTLFGGPVPEGGEFNAGTVIRGFDADGKQLWRN</sequence>
<dbReference type="OrthoDB" id="3518078at2"/>
<evidence type="ECO:0000313" key="3">
    <source>
        <dbReference type="Proteomes" id="UP000190797"/>
    </source>
</evidence>
<dbReference type="STRING" id="1909395.BKM31_01655"/>
<gene>
    <name evidence="2" type="ORF">BKM31_01655</name>
</gene>
<protein>
    <submittedName>
        <fullName evidence="2">Uncharacterized protein</fullName>
    </submittedName>
</protein>
<reference evidence="3" key="1">
    <citation type="journal article" date="2017" name="Med. Chem. Commun.">
        <title>Nonomuraea sp. ATCC 55076 harbours the largest actinomycete chromosome to date and the kistamicin biosynthetic gene cluster.</title>
        <authorList>
            <person name="Nazari B."/>
            <person name="Forneris C.C."/>
            <person name="Gibson M.I."/>
            <person name="Moon K."/>
            <person name="Schramma K.R."/>
            <person name="Seyedsayamdost M.R."/>
        </authorList>
    </citation>
    <scope>NUCLEOTIDE SEQUENCE [LARGE SCALE GENOMIC DNA]</scope>
    <source>
        <strain evidence="3">ATCC 55076</strain>
    </source>
</reference>
<accession>A0A1U9ZR06</accession>
<name>A0A1U9ZR06_9ACTN</name>
<keyword evidence="3" id="KW-1185">Reference proteome</keyword>
<dbReference type="EMBL" id="CP017717">
    <property type="protein sequence ID" value="AQZ60391.1"/>
    <property type="molecule type" value="Genomic_DNA"/>
</dbReference>
<dbReference type="RefSeq" id="WP_080036445.1">
    <property type="nucleotide sequence ID" value="NZ_CP017717.1"/>
</dbReference>
<dbReference type="Proteomes" id="UP000190797">
    <property type="component" value="Chromosome"/>
</dbReference>
<keyword evidence="1" id="KW-0472">Membrane</keyword>
<organism evidence="2 3">
    <name type="scientific">[Actinomadura] parvosata subsp. kistnae</name>
    <dbReference type="NCBI Taxonomy" id="1909395"/>
    <lineage>
        <taxon>Bacteria</taxon>
        <taxon>Bacillati</taxon>
        <taxon>Actinomycetota</taxon>
        <taxon>Actinomycetes</taxon>
        <taxon>Streptosporangiales</taxon>
        <taxon>Streptosporangiaceae</taxon>
        <taxon>Nonomuraea</taxon>
    </lineage>
</organism>
<dbReference type="AlphaFoldDB" id="A0A1U9ZR06"/>
<dbReference type="KEGG" id="noa:BKM31_01655"/>
<feature type="transmembrane region" description="Helical" evidence="1">
    <location>
        <begin position="39"/>
        <end position="60"/>
    </location>
</feature>